<name>A0A450T9I6_9GAMM</name>
<accession>A0A450T9I6</accession>
<proteinExistence type="predicted"/>
<gene>
    <name evidence="1" type="ORF">BECKFW1821B_GA0114236_10823</name>
</gene>
<dbReference type="EMBL" id="CAADFD010000082">
    <property type="protein sequence ID" value="VFJ63342.1"/>
    <property type="molecule type" value="Genomic_DNA"/>
</dbReference>
<protein>
    <submittedName>
        <fullName evidence="1">Uncharacterized protein</fullName>
    </submittedName>
</protein>
<reference evidence="1" key="1">
    <citation type="submission" date="2019-02" db="EMBL/GenBank/DDBJ databases">
        <authorList>
            <person name="Gruber-Vodicka R. H."/>
            <person name="Seah K. B. B."/>
        </authorList>
    </citation>
    <scope>NUCLEOTIDE SEQUENCE</scope>
    <source>
        <strain evidence="1">BECK_BZ106</strain>
    </source>
</reference>
<evidence type="ECO:0000313" key="1">
    <source>
        <dbReference type="EMBL" id="VFJ63342.1"/>
    </source>
</evidence>
<organism evidence="1">
    <name type="scientific">Candidatus Kentrum sp. FW</name>
    <dbReference type="NCBI Taxonomy" id="2126338"/>
    <lineage>
        <taxon>Bacteria</taxon>
        <taxon>Pseudomonadati</taxon>
        <taxon>Pseudomonadota</taxon>
        <taxon>Gammaproteobacteria</taxon>
        <taxon>Candidatus Kentrum</taxon>
    </lineage>
</organism>
<sequence>MISKLGGSRKEYAIADDFLEHQHSGICQAAPRFGDHPPEFHCRFDPLLNTKTAKSKATYSHHILA</sequence>
<dbReference type="AlphaFoldDB" id="A0A450T9I6"/>